<dbReference type="OrthoDB" id="4733637at2"/>
<dbReference type="SUPFAM" id="SSF47598">
    <property type="entry name" value="Ribbon-helix-helix"/>
    <property type="match status" value="1"/>
</dbReference>
<dbReference type="AlphaFoldDB" id="A0A1J5NHU7"/>
<dbReference type="Proteomes" id="UP000182811">
    <property type="component" value="Unassembled WGS sequence"/>
</dbReference>
<name>A0A1J5NHU7_NEOTH</name>
<dbReference type="EMBL" id="MDDC01000036">
    <property type="protein sequence ID" value="OIQ53043.1"/>
    <property type="molecule type" value="Genomic_DNA"/>
</dbReference>
<dbReference type="InterPro" id="IPR010985">
    <property type="entry name" value="Ribbon_hlx_hlx"/>
</dbReference>
<organism evidence="1 2">
    <name type="scientific">Neomoorella thermoacetica</name>
    <name type="common">Clostridium thermoaceticum</name>
    <dbReference type="NCBI Taxonomy" id="1525"/>
    <lineage>
        <taxon>Bacteria</taxon>
        <taxon>Bacillati</taxon>
        <taxon>Bacillota</taxon>
        <taxon>Clostridia</taxon>
        <taxon>Neomoorellales</taxon>
        <taxon>Neomoorellaceae</taxon>
        <taxon>Neomoorella</taxon>
    </lineage>
</organism>
<accession>A0A1J5NHU7</accession>
<evidence type="ECO:0000313" key="1">
    <source>
        <dbReference type="EMBL" id="OIQ53043.1"/>
    </source>
</evidence>
<evidence type="ECO:0000313" key="2">
    <source>
        <dbReference type="Proteomes" id="UP000182811"/>
    </source>
</evidence>
<reference evidence="1 2" key="1">
    <citation type="submission" date="2016-08" db="EMBL/GenBank/DDBJ databases">
        <title>Genome-based comparison of Moorella thermoacetic strains.</title>
        <authorList>
            <person name="Poehlein A."/>
            <person name="Bengelsdorf F.R."/>
            <person name="Esser C."/>
            <person name="Duerre P."/>
            <person name="Daniel R."/>
        </authorList>
    </citation>
    <scope>NUCLEOTIDE SEQUENCE [LARGE SCALE GENOMIC DNA]</scope>
    <source>
        <strain evidence="1 2">DSM 21394</strain>
    </source>
</reference>
<evidence type="ECO:0008006" key="3">
    <source>
        <dbReference type="Google" id="ProtNLM"/>
    </source>
</evidence>
<gene>
    <name evidence="1" type="ORF">MOTE_25180</name>
</gene>
<proteinExistence type="predicted"/>
<protein>
    <recommendedName>
        <fullName evidence="3">CopG family transcriptional regulator</fullName>
    </recommendedName>
</protein>
<comment type="caution">
    <text evidence="1">The sequence shown here is derived from an EMBL/GenBank/DDBJ whole genome shotgun (WGS) entry which is preliminary data.</text>
</comment>
<sequence length="80" mass="9283">MEYQNITLSLPKQVLQKVKHLAIERQTSVSGLLARTLEELVRQEDSYAKARERHTALLRNGVCIGTEGRITWRRADIHER</sequence>
<dbReference type="GO" id="GO:0006355">
    <property type="term" value="P:regulation of DNA-templated transcription"/>
    <property type="evidence" value="ECO:0007669"/>
    <property type="project" value="InterPro"/>
</dbReference>